<evidence type="ECO:0000256" key="6">
    <source>
        <dbReference type="ARBA" id="ARBA00022741"/>
    </source>
</evidence>
<keyword evidence="3" id="KW-0808">Transferase</keyword>
<dbReference type="InterPro" id="IPR052038">
    <property type="entry name" value="Type-VII_TA_antitoxin"/>
</dbReference>
<dbReference type="AlphaFoldDB" id="A0A1W1C7K2"/>
<comment type="similarity">
    <text evidence="9">Belongs to the MntA antitoxin family.</text>
</comment>
<dbReference type="Gene3D" id="3.30.460.10">
    <property type="entry name" value="Beta Polymerase, domain 2"/>
    <property type="match status" value="1"/>
</dbReference>
<dbReference type="PANTHER" id="PTHR33571">
    <property type="entry name" value="SSL8005 PROTEIN"/>
    <property type="match status" value="1"/>
</dbReference>
<evidence type="ECO:0000256" key="9">
    <source>
        <dbReference type="ARBA" id="ARBA00038276"/>
    </source>
</evidence>
<keyword evidence="6" id="KW-0547">Nucleotide-binding</keyword>
<evidence type="ECO:0000259" key="10">
    <source>
        <dbReference type="Pfam" id="PF01909"/>
    </source>
</evidence>
<dbReference type="Pfam" id="PF01909">
    <property type="entry name" value="NTP_transf_2"/>
    <property type="match status" value="1"/>
</dbReference>
<dbReference type="GO" id="GO:0005524">
    <property type="term" value="F:ATP binding"/>
    <property type="evidence" value="ECO:0007669"/>
    <property type="project" value="UniProtKB-KW"/>
</dbReference>
<dbReference type="PANTHER" id="PTHR33571:SF14">
    <property type="entry name" value="PROTEIN ADENYLYLTRANSFERASE MJ0435-RELATED"/>
    <property type="match status" value="1"/>
</dbReference>
<keyword evidence="4" id="KW-0548">Nucleotidyltransferase</keyword>
<sequence>MTKNSILLFLKENKQLLLEKFQVKTIGLFGSYATGKQHTDSDIDLIVDMPSSFDRYYDLKEFLEKAFRKKVDLGLERSMRSFIKSRIKNEVIYV</sequence>
<evidence type="ECO:0000256" key="5">
    <source>
        <dbReference type="ARBA" id="ARBA00022723"/>
    </source>
</evidence>
<dbReference type="SUPFAM" id="SSF81301">
    <property type="entry name" value="Nucleotidyltransferase"/>
    <property type="match status" value="1"/>
</dbReference>
<organism evidence="11">
    <name type="scientific">hydrothermal vent metagenome</name>
    <dbReference type="NCBI Taxonomy" id="652676"/>
    <lineage>
        <taxon>unclassified sequences</taxon>
        <taxon>metagenomes</taxon>
        <taxon>ecological metagenomes</taxon>
    </lineage>
</organism>
<dbReference type="EMBL" id="FPHE01000108">
    <property type="protein sequence ID" value="SFV61828.1"/>
    <property type="molecule type" value="Genomic_DNA"/>
</dbReference>
<evidence type="ECO:0000256" key="1">
    <source>
        <dbReference type="ARBA" id="ARBA00001946"/>
    </source>
</evidence>
<protein>
    <submittedName>
        <fullName evidence="11">FIG188645: PAP/25A core domain:DNA polymerase, beta-like region</fullName>
    </submittedName>
</protein>
<comment type="cofactor">
    <cofactor evidence="1">
        <name>Mg(2+)</name>
        <dbReference type="ChEBI" id="CHEBI:18420"/>
    </cofactor>
</comment>
<keyword evidence="7" id="KW-0067">ATP-binding</keyword>
<gene>
    <name evidence="11" type="ORF">MNB_SV-12-950</name>
</gene>
<accession>A0A1W1C7K2</accession>
<dbReference type="GO" id="GO:0016779">
    <property type="term" value="F:nucleotidyltransferase activity"/>
    <property type="evidence" value="ECO:0007669"/>
    <property type="project" value="UniProtKB-KW"/>
</dbReference>
<dbReference type="CDD" id="cd05403">
    <property type="entry name" value="NT_KNTase_like"/>
    <property type="match status" value="1"/>
</dbReference>
<evidence type="ECO:0000256" key="3">
    <source>
        <dbReference type="ARBA" id="ARBA00022679"/>
    </source>
</evidence>
<keyword evidence="2" id="KW-1277">Toxin-antitoxin system</keyword>
<dbReference type="InterPro" id="IPR043519">
    <property type="entry name" value="NT_sf"/>
</dbReference>
<evidence type="ECO:0000313" key="11">
    <source>
        <dbReference type="EMBL" id="SFV61828.1"/>
    </source>
</evidence>
<keyword evidence="8" id="KW-0460">Magnesium</keyword>
<evidence type="ECO:0000256" key="8">
    <source>
        <dbReference type="ARBA" id="ARBA00022842"/>
    </source>
</evidence>
<name>A0A1W1C7K2_9ZZZZ</name>
<proteinExistence type="inferred from homology"/>
<evidence type="ECO:0000256" key="7">
    <source>
        <dbReference type="ARBA" id="ARBA00022840"/>
    </source>
</evidence>
<reference evidence="11" key="1">
    <citation type="submission" date="2016-10" db="EMBL/GenBank/DDBJ databases">
        <authorList>
            <person name="de Groot N.N."/>
        </authorList>
    </citation>
    <scope>NUCLEOTIDE SEQUENCE</scope>
</reference>
<feature type="domain" description="Polymerase nucleotidyl transferase" evidence="10">
    <location>
        <begin position="13"/>
        <end position="94"/>
    </location>
</feature>
<keyword evidence="5" id="KW-0479">Metal-binding</keyword>
<dbReference type="GO" id="GO:0046872">
    <property type="term" value="F:metal ion binding"/>
    <property type="evidence" value="ECO:0007669"/>
    <property type="project" value="UniProtKB-KW"/>
</dbReference>
<evidence type="ECO:0000256" key="4">
    <source>
        <dbReference type="ARBA" id="ARBA00022695"/>
    </source>
</evidence>
<evidence type="ECO:0000256" key="2">
    <source>
        <dbReference type="ARBA" id="ARBA00022649"/>
    </source>
</evidence>
<dbReference type="InterPro" id="IPR002934">
    <property type="entry name" value="Polymerase_NTP_transf_dom"/>
</dbReference>